<keyword evidence="3 4" id="KW-0325">Glycoprotein</keyword>
<dbReference type="PaxDb" id="2711-XP_006472883.1"/>
<dbReference type="PANTHER" id="PTHR10108:SF1166">
    <property type="entry name" value="METHYLTRANSFERASE"/>
    <property type="match status" value="1"/>
</dbReference>
<keyword evidence="1 4" id="KW-0489">Methyltransferase</keyword>
<evidence type="ECO:0000256" key="4">
    <source>
        <dbReference type="RuleBase" id="RU366043"/>
    </source>
</evidence>
<evidence type="ECO:0000256" key="5">
    <source>
        <dbReference type="SAM" id="MobiDB-lite"/>
    </source>
</evidence>
<dbReference type="EMBL" id="KK784874">
    <property type="protein sequence ID" value="KDO83500.1"/>
    <property type="molecule type" value="Genomic_DNA"/>
</dbReference>
<feature type="compositionally biased region" description="Basic and acidic residues" evidence="5">
    <location>
        <begin position="91"/>
        <end position="109"/>
    </location>
</feature>
<organism evidence="6 7">
    <name type="scientific">Citrus sinensis</name>
    <name type="common">Sweet orange</name>
    <name type="synonym">Citrus aurantium var. sinensis</name>
    <dbReference type="NCBI Taxonomy" id="2711"/>
    <lineage>
        <taxon>Eukaryota</taxon>
        <taxon>Viridiplantae</taxon>
        <taxon>Streptophyta</taxon>
        <taxon>Embryophyta</taxon>
        <taxon>Tracheophyta</taxon>
        <taxon>Spermatophyta</taxon>
        <taxon>Magnoliopsida</taxon>
        <taxon>eudicotyledons</taxon>
        <taxon>Gunneridae</taxon>
        <taxon>Pentapetalae</taxon>
        <taxon>rosids</taxon>
        <taxon>malvids</taxon>
        <taxon>Sapindales</taxon>
        <taxon>Rutaceae</taxon>
        <taxon>Aurantioideae</taxon>
        <taxon>Citrus</taxon>
    </lineage>
</organism>
<feature type="compositionally biased region" description="Polar residues" evidence="5">
    <location>
        <begin position="226"/>
        <end position="255"/>
    </location>
</feature>
<evidence type="ECO:0000256" key="1">
    <source>
        <dbReference type="ARBA" id="ARBA00022603"/>
    </source>
</evidence>
<dbReference type="Proteomes" id="UP000027120">
    <property type="component" value="Unassembled WGS sequence"/>
</dbReference>
<keyword evidence="4" id="KW-1133">Transmembrane helix</keyword>
<keyword evidence="4" id="KW-0472">Membrane</keyword>
<dbReference type="GO" id="GO:0032259">
    <property type="term" value="P:methylation"/>
    <property type="evidence" value="ECO:0007669"/>
    <property type="project" value="UniProtKB-KW"/>
</dbReference>
<proteinExistence type="inferred from homology"/>
<evidence type="ECO:0000256" key="2">
    <source>
        <dbReference type="ARBA" id="ARBA00022679"/>
    </source>
</evidence>
<keyword evidence="4" id="KW-0812">Transmembrane</keyword>
<dbReference type="InterPro" id="IPR004159">
    <property type="entry name" value="Put_SAM_MeTrfase"/>
</dbReference>
<dbReference type="eggNOG" id="ENOG502QTUG">
    <property type="taxonomic scope" value="Eukaryota"/>
</dbReference>
<protein>
    <recommendedName>
        <fullName evidence="4">Methyltransferase</fullName>
        <ecNumber evidence="4">2.1.1.-</ecNumber>
    </recommendedName>
</protein>
<keyword evidence="4" id="KW-0735">Signal-anchor</keyword>
<keyword evidence="2 4" id="KW-0808">Transferase</keyword>
<evidence type="ECO:0000313" key="7">
    <source>
        <dbReference type="Proteomes" id="UP000027120"/>
    </source>
</evidence>
<comment type="similarity">
    <text evidence="4">Belongs to the methyltransferase superfamily.</text>
</comment>
<evidence type="ECO:0000313" key="6">
    <source>
        <dbReference type="EMBL" id="KDO83500.1"/>
    </source>
</evidence>
<comment type="subcellular location">
    <subcellularLocation>
        <location evidence="4">Membrane</location>
        <topology evidence="4">Single-pass type II membrane protein</topology>
    </subcellularLocation>
</comment>
<dbReference type="GO" id="GO:0016020">
    <property type="term" value="C:membrane"/>
    <property type="evidence" value="ECO:0007669"/>
    <property type="project" value="UniProtKB-SubCell"/>
</dbReference>
<name>A0A067GXS8_CITSI</name>
<keyword evidence="7" id="KW-1185">Reference proteome</keyword>
<dbReference type="AlphaFoldDB" id="A0A067GXS8"/>
<dbReference type="PANTHER" id="PTHR10108">
    <property type="entry name" value="SAM-DEPENDENT METHYLTRANSFERASE"/>
    <property type="match status" value="1"/>
</dbReference>
<feature type="compositionally biased region" description="Basic and acidic residues" evidence="5">
    <location>
        <begin position="72"/>
        <end position="82"/>
    </location>
</feature>
<feature type="transmembrane region" description="Helical" evidence="4">
    <location>
        <begin position="21"/>
        <end position="38"/>
    </location>
</feature>
<evidence type="ECO:0000256" key="3">
    <source>
        <dbReference type="ARBA" id="ARBA00023180"/>
    </source>
</evidence>
<dbReference type="EC" id="2.1.1.-" evidence="4"/>
<gene>
    <name evidence="6" type="ORF">CISIN_1g015557mg</name>
</gene>
<dbReference type="GO" id="GO:0005737">
    <property type="term" value="C:cytoplasm"/>
    <property type="evidence" value="ECO:0000318"/>
    <property type="project" value="GO_Central"/>
</dbReference>
<feature type="compositionally biased region" description="Basic and acidic residues" evidence="5">
    <location>
        <begin position="194"/>
        <end position="225"/>
    </location>
</feature>
<dbReference type="Pfam" id="PF03141">
    <property type="entry name" value="Methyltransf_29"/>
    <property type="match status" value="1"/>
</dbReference>
<feature type="region of interest" description="Disordered" evidence="5">
    <location>
        <begin position="70"/>
        <end position="272"/>
    </location>
</feature>
<feature type="compositionally biased region" description="Basic and acidic residues" evidence="5">
    <location>
        <begin position="129"/>
        <end position="160"/>
    </location>
</feature>
<accession>A0A067GXS8</accession>
<feature type="compositionally biased region" description="Polar residues" evidence="5">
    <location>
        <begin position="118"/>
        <end position="128"/>
    </location>
</feature>
<reference evidence="6 7" key="1">
    <citation type="submission" date="2014-04" db="EMBL/GenBank/DDBJ databases">
        <authorList>
            <consortium name="International Citrus Genome Consortium"/>
            <person name="Gmitter F."/>
            <person name="Chen C."/>
            <person name="Farmerie W."/>
            <person name="Harkins T."/>
            <person name="Desany B."/>
            <person name="Mohiuddin M."/>
            <person name="Kodira C."/>
            <person name="Borodovsky M."/>
            <person name="Lomsadze A."/>
            <person name="Burns P."/>
            <person name="Jenkins J."/>
            <person name="Prochnik S."/>
            <person name="Shu S."/>
            <person name="Chapman J."/>
            <person name="Pitluck S."/>
            <person name="Schmutz J."/>
            <person name="Rokhsar D."/>
        </authorList>
    </citation>
    <scope>NUCLEOTIDE SEQUENCE</scope>
</reference>
<sequence length="404" mass="45018">MAMGKYSRVDGRKSSGYCSTVTVVVFVGLCLVGVWMLMSSTVVPVRDPELSSGEAISEVKQRVSEIVSWPFEENKGDKREDSTNGDGDDVPVEKSDNRAEDNQEEKNVSEGDGETSESKNMVNQNQEENSVKESSDEKTEYEEESKAESENDKGRKREAGESMGEGGDSKSEAGDTEDGETNKTEQTESEESLDENKSESGEASQTEKEKDSQDQDNDTESHGKDQVSTVIFPSGDQSEILNGTNAQNGAWSTQASESQNEKESQQSSITTDQHGHLWKVCNATAGPDYIPCLDNWQAIRKLSSTKHYEHRERHCPEEAPTCIVPLPEGYKRSIKWPKSRDRIWYHNVPHAKLAEVKGHQNWVKVTGEYLTFPGGGTQFKNGALHYIDFIQKVSLFHLSFYVCC</sequence>
<dbReference type="GO" id="GO:0008168">
    <property type="term" value="F:methyltransferase activity"/>
    <property type="evidence" value="ECO:0007669"/>
    <property type="project" value="UniProtKB-UniRule"/>
</dbReference>